<sequence length="190" mass="20421">MEEPGASASTSIAPDWYKIQSPGSYKERRQRRQRLHGLHCYLAQTGVAAVAATQHQSRLDAAVDTDSGQGTLAVGVSQWIQDAVCTVGSAIGLPPQRPFEDPDAPSLVLWACDMAVGSSLAVVVFFTVAFTGVNALDRTAEETQDQIVVIGPDKWLVGRMKMIIVVWVSAVSGGLLNVKHVLWSTMLLGF</sequence>
<organism evidence="2">
    <name type="scientific">Alexandrium monilatum</name>
    <dbReference type="NCBI Taxonomy" id="311494"/>
    <lineage>
        <taxon>Eukaryota</taxon>
        <taxon>Sar</taxon>
        <taxon>Alveolata</taxon>
        <taxon>Dinophyceae</taxon>
        <taxon>Gonyaulacales</taxon>
        <taxon>Pyrocystaceae</taxon>
        <taxon>Alexandrium</taxon>
    </lineage>
</organism>
<feature type="transmembrane region" description="Helical" evidence="1">
    <location>
        <begin position="107"/>
        <end position="130"/>
    </location>
</feature>
<keyword evidence="1" id="KW-1133">Transmembrane helix</keyword>
<reference evidence="2" key="1">
    <citation type="submission" date="2021-01" db="EMBL/GenBank/DDBJ databases">
        <authorList>
            <person name="Corre E."/>
            <person name="Pelletier E."/>
            <person name="Niang G."/>
            <person name="Scheremetjew M."/>
            <person name="Finn R."/>
            <person name="Kale V."/>
            <person name="Holt S."/>
            <person name="Cochrane G."/>
            <person name="Meng A."/>
            <person name="Brown T."/>
            <person name="Cohen L."/>
        </authorList>
    </citation>
    <scope>NUCLEOTIDE SEQUENCE</scope>
    <source>
        <strain evidence="2">CCMP3105</strain>
    </source>
</reference>
<dbReference type="AlphaFoldDB" id="A0A7S4RSK4"/>
<feature type="transmembrane region" description="Helical" evidence="1">
    <location>
        <begin position="162"/>
        <end position="183"/>
    </location>
</feature>
<keyword evidence="1" id="KW-0472">Membrane</keyword>
<keyword evidence="1" id="KW-0812">Transmembrane</keyword>
<name>A0A7S4RSK4_9DINO</name>
<protein>
    <submittedName>
        <fullName evidence="2">Uncharacterized protein</fullName>
    </submittedName>
</protein>
<evidence type="ECO:0000313" key="2">
    <source>
        <dbReference type="EMBL" id="CAE4623549.1"/>
    </source>
</evidence>
<evidence type="ECO:0000256" key="1">
    <source>
        <dbReference type="SAM" id="Phobius"/>
    </source>
</evidence>
<accession>A0A7S4RSK4</accession>
<proteinExistence type="predicted"/>
<gene>
    <name evidence="2" type="ORF">AMON00008_LOCUS39780</name>
</gene>
<dbReference type="EMBL" id="HBNR01056589">
    <property type="protein sequence ID" value="CAE4623549.1"/>
    <property type="molecule type" value="Transcribed_RNA"/>
</dbReference>